<sequence>MTVPQQHSREPSPTSLSQPNHPTSAVELKETTTSITGQDNHRQENYTTRAELQSSTPPPSEVDLESQVFEDDETYASSHQPLIEKNNLSSSERSTTGNSNGESLEENYFEQSIFKIVYKRGIWLILLLILQSFSSFILASFEALLQKHIIISLFLTMLIGTGGNSGSQSTIEIVRRITTGEIKKSNILSVIWREFRVGILLSLFVGVVAFIRVYFYRVFNMSTEEMQGMSPIIAVFYHVTFLKELFALTLSVILIVIISVLICAAIPLFVHFVLKFDAAISSGPMASVVMDLIGVSITVLVCSMTL</sequence>
<keyword evidence="4 9" id="KW-0812">Transmembrane</keyword>
<evidence type="ECO:0000256" key="3">
    <source>
        <dbReference type="ARBA" id="ARBA00022448"/>
    </source>
</evidence>
<feature type="transmembrane region" description="Helical" evidence="9">
    <location>
        <begin position="149"/>
        <end position="174"/>
    </location>
</feature>
<feature type="transmembrane region" description="Helical" evidence="9">
    <location>
        <begin position="122"/>
        <end position="143"/>
    </location>
</feature>
<dbReference type="VEuPathDB" id="AmoebaDB:NF0007770"/>
<evidence type="ECO:0000256" key="9">
    <source>
        <dbReference type="SAM" id="Phobius"/>
    </source>
</evidence>
<keyword evidence="6 9" id="KW-1133">Transmembrane helix</keyword>
<evidence type="ECO:0000256" key="2">
    <source>
        <dbReference type="ARBA" id="ARBA00009749"/>
    </source>
</evidence>
<dbReference type="VEuPathDB" id="AmoebaDB:FDP41_002337"/>
<feature type="domain" description="SLC41A/MgtE integral membrane" evidence="10">
    <location>
        <begin position="156"/>
        <end position="300"/>
    </location>
</feature>
<dbReference type="Gene3D" id="1.10.357.20">
    <property type="entry name" value="SLC41 divalent cation transporters, integral membrane domain"/>
    <property type="match status" value="1"/>
</dbReference>
<dbReference type="VEuPathDB" id="AmoebaDB:NfTy_042420"/>
<dbReference type="OrthoDB" id="48232at2759"/>
<proteinExistence type="inferred from homology"/>
<dbReference type="RefSeq" id="XP_044563230.1">
    <property type="nucleotide sequence ID" value="XM_044705520.1"/>
</dbReference>
<dbReference type="SUPFAM" id="SSF161093">
    <property type="entry name" value="MgtE membrane domain-like"/>
    <property type="match status" value="1"/>
</dbReference>
<comment type="subcellular location">
    <subcellularLocation>
        <location evidence="1">Membrane</location>
        <topology evidence="1">Multi-pass membrane protein</topology>
    </subcellularLocation>
</comment>
<dbReference type="GO" id="GO:0008324">
    <property type="term" value="F:monoatomic cation transmembrane transporter activity"/>
    <property type="evidence" value="ECO:0007669"/>
    <property type="project" value="InterPro"/>
</dbReference>
<feature type="transmembrane region" description="Helical" evidence="9">
    <location>
        <begin position="195"/>
        <end position="216"/>
    </location>
</feature>
<keyword evidence="3" id="KW-0813">Transport</keyword>
<dbReference type="PANTHER" id="PTHR41394">
    <property type="entry name" value="MAGNESIUM TRANSPORTER MGTE"/>
    <property type="match status" value="1"/>
</dbReference>
<feature type="transmembrane region" description="Helical" evidence="9">
    <location>
        <begin position="286"/>
        <end position="305"/>
    </location>
</feature>
<evidence type="ECO:0000313" key="11">
    <source>
        <dbReference type="EMBL" id="KAF0978517.1"/>
    </source>
</evidence>
<organism evidence="11 12">
    <name type="scientific">Naegleria fowleri</name>
    <name type="common">Brain eating amoeba</name>
    <dbReference type="NCBI Taxonomy" id="5763"/>
    <lineage>
        <taxon>Eukaryota</taxon>
        <taxon>Discoba</taxon>
        <taxon>Heterolobosea</taxon>
        <taxon>Tetramitia</taxon>
        <taxon>Eutetramitia</taxon>
        <taxon>Vahlkampfiidae</taxon>
        <taxon>Naegleria</taxon>
    </lineage>
</organism>
<comment type="caution">
    <text evidence="11">The sequence shown here is derived from an EMBL/GenBank/DDBJ whole genome shotgun (WGS) entry which is preliminary data.</text>
</comment>
<evidence type="ECO:0000256" key="5">
    <source>
        <dbReference type="ARBA" id="ARBA00022842"/>
    </source>
</evidence>
<feature type="compositionally biased region" description="Polar residues" evidence="8">
    <location>
        <begin position="1"/>
        <end position="23"/>
    </location>
</feature>
<evidence type="ECO:0000256" key="7">
    <source>
        <dbReference type="ARBA" id="ARBA00023136"/>
    </source>
</evidence>
<evidence type="ECO:0000256" key="4">
    <source>
        <dbReference type="ARBA" id="ARBA00022692"/>
    </source>
</evidence>
<reference evidence="11 12" key="1">
    <citation type="journal article" date="2019" name="Sci. Rep.">
        <title>Nanopore sequencing improves the draft genome of the human pathogenic amoeba Naegleria fowleri.</title>
        <authorList>
            <person name="Liechti N."/>
            <person name="Schurch N."/>
            <person name="Bruggmann R."/>
            <person name="Wittwer M."/>
        </authorList>
    </citation>
    <scope>NUCLEOTIDE SEQUENCE [LARGE SCALE GENOMIC DNA]</scope>
    <source>
        <strain evidence="11 12">ATCC 30894</strain>
    </source>
</reference>
<dbReference type="OMA" id="ISGMWIY"/>
<dbReference type="InterPro" id="IPR036739">
    <property type="entry name" value="SLC41_membr_dom_sf"/>
</dbReference>
<comment type="similarity">
    <text evidence="2">Belongs to the SLC41A transporter family.</text>
</comment>
<dbReference type="InterPro" id="IPR006667">
    <property type="entry name" value="SLC41_membr_dom"/>
</dbReference>
<keyword evidence="12" id="KW-1185">Reference proteome</keyword>
<evidence type="ECO:0000259" key="10">
    <source>
        <dbReference type="Pfam" id="PF01769"/>
    </source>
</evidence>
<evidence type="ECO:0000256" key="1">
    <source>
        <dbReference type="ARBA" id="ARBA00004141"/>
    </source>
</evidence>
<keyword evidence="7 9" id="KW-0472">Membrane</keyword>
<feature type="compositionally biased region" description="Polar residues" evidence="8">
    <location>
        <begin position="45"/>
        <end position="55"/>
    </location>
</feature>
<protein>
    <recommendedName>
        <fullName evidence="10">SLC41A/MgtE integral membrane domain-containing protein</fullName>
    </recommendedName>
</protein>
<dbReference type="Pfam" id="PF01769">
    <property type="entry name" value="MgtE"/>
    <property type="match status" value="1"/>
</dbReference>
<feature type="region of interest" description="Disordered" evidence="8">
    <location>
        <begin position="1"/>
        <end position="63"/>
    </location>
</feature>
<dbReference type="PANTHER" id="PTHR41394:SF5">
    <property type="entry name" value="SLC41A_MGTE INTEGRAL MEMBRANE DOMAIN-CONTAINING PROTEIN"/>
    <property type="match status" value="1"/>
</dbReference>
<feature type="region of interest" description="Disordered" evidence="8">
    <location>
        <begin position="75"/>
        <end position="102"/>
    </location>
</feature>
<dbReference type="EMBL" id="VFQX01000029">
    <property type="protein sequence ID" value="KAF0978517.1"/>
    <property type="molecule type" value="Genomic_DNA"/>
</dbReference>
<dbReference type="Proteomes" id="UP000444721">
    <property type="component" value="Unassembled WGS sequence"/>
</dbReference>
<dbReference type="AlphaFoldDB" id="A0A6A5BN95"/>
<name>A0A6A5BN95_NAEFO</name>
<evidence type="ECO:0000313" key="12">
    <source>
        <dbReference type="Proteomes" id="UP000444721"/>
    </source>
</evidence>
<keyword evidence="5" id="KW-0460">Magnesium</keyword>
<evidence type="ECO:0000256" key="6">
    <source>
        <dbReference type="ARBA" id="ARBA00022989"/>
    </source>
</evidence>
<feature type="transmembrane region" description="Helical" evidence="9">
    <location>
        <begin position="253"/>
        <end position="274"/>
    </location>
</feature>
<evidence type="ECO:0000256" key="8">
    <source>
        <dbReference type="SAM" id="MobiDB-lite"/>
    </source>
</evidence>
<gene>
    <name evidence="11" type="ORF">FDP41_002337</name>
</gene>
<accession>A0A6A5BN95</accession>
<dbReference type="GeneID" id="68109555"/>
<dbReference type="GO" id="GO:0016020">
    <property type="term" value="C:membrane"/>
    <property type="evidence" value="ECO:0007669"/>
    <property type="project" value="UniProtKB-SubCell"/>
</dbReference>